<gene>
    <name evidence="9" type="ORF">PICST_52049</name>
</gene>
<dbReference type="STRING" id="322104.A3GGK6"/>
<comment type="caution">
    <text evidence="9">The sequence shown here is derived from an EMBL/GenBank/DDBJ whole genome shotgun (WGS) entry which is preliminary data.</text>
</comment>
<feature type="transmembrane region" description="Helical" evidence="8">
    <location>
        <begin position="44"/>
        <end position="62"/>
    </location>
</feature>
<comment type="subcellular location">
    <subcellularLocation>
        <location evidence="1">Endoplasmic reticulum membrane</location>
        <topology evidence="1">Multi-pass membrane protein</topology>
    </subcellularLocation>
</comment>
<dbReference type="AlphaFoldDB" id="A3GGK6"/>
<dbReference type="GO" id="GO:0006644">
    <property type="term" value="P:phospholipid metabolic process"/>
    <property type="evidence" value="ECO:0007669"/>
    <property type="project" value="EnsemblFungi"/>
</dbReference>
<evidence type="ECO:0000256" key="3">
    <source>
        <dbReference type="ARBA" id="ARBA00020827"/>
    </source>
</evidence>
<dbReference type="Pfam" id="PF07019">
    <property type="entry name" value="EMC6"/>
    <property type="match status" value="1"/>
</dbReference>
<dbReference type="GO" id="GO:0000045">
    <property type="term" value="P:autophagosome assembly"/>
    <property type="evidence" value="ECO:0007669"/>
    <property type="project" value="TreeGrafter"/>
</dbReference>
<dbReference type="GO" id="GO:0015914">
    <property type="term" value="P:phospholipid transport"/>
    <property type="evidence" value="ECO:0007669"/>
    <property type="project" value="EnsemblFungi"/>
</dbReference>
<comment type="similarity">
    <text evidence="2">Belongs to the EMC6 family.</text>
</comment>
<keyword evidence="10" id="KW-1185">Reference proteome</keyword>
<evidence type="ECO:0000256" key="4">
    <source>
        <dbReference type="ARBA" id="ARBA00022692"/>
    </source>
</evidence>
<dbReference type="eggNOG" id="KOG4455">
    <property type="taxonomic scope" value="Eukaryota"/>
</dbReference>
<dbReference type="PANTHER" id="PTHR20994">
    <property type="entry name" value="ER MEMBRANE PROTEIN COMPLEX SUBUNIT 6"/>
    <property type="match status" value="1"/>
</dbReference>
<evidence type="ECO:0000256" key="1">
    <source>
        <dbReference type="ARBA" id="ARBA00004477"/>
    </source>
</evidence>
<dbReference type="KEGG" id="pic:PICST_52049"/>
<accession>A3GGK6</accession>
<proteinExistence type="inferred from homology"/>
<evidence type="ECO:0000256" key="6">
    <source>
        <dbReference type="ARBA" id="ARBA00022989"/>
    </source>
</evidence>
<evidence type="ECO:0000256" key="5">
    <source>
        <dbReference type="ARBA" id="ARBA00022824"/>
    </source>
</evidence>
<evidence type="ECO:0000313" key="9">
    <source>
        <dbReference type="EMBL" id="EAZ63949.1"/>
    </source>
</evidence>
<reference evidence="9 10" key="1">
    <citation type="journal article" date="2007" name="Nat. Biotechnol.">
        <title>Genome sequence of the lignocellulose-bioconverting and xylose-fermenting yeast Pichia stipitis.</title>
        <authorList>
            <person name="Jeffries T.W."/>
            <person name="Grigoriev I.V."/>
            <person name="Grimwood J."/>
            <person name="Laplaza J.M."/>
            <person name="Aerts A."/>
            <person name="Salamov A."/>
            <person name="Schmutz J."/>
            <person name="Lindquist E."/>
            <person name="Dehal P."/>
            <person name="Shapiro H."/>
            <person name="Jin Y.S."/>
            <person name="Passoth V."/>
            <person name="Richardson P.M."/>
        </authorList>
    </citation>
    <scope>NUCLEOTIDE SEQUENCE [LARGE SCALE GENOMIC DNA]</scope>
    <source>
        <strain evidence="10">ATCC 58785 / CBS 6054 / NBRC 10063 / NRRL Y-11545</strain>
    </source>
</reference>
<evidence type="ECO:0000256" key="7">
    <source>
        <dbReference type="ARBA" id="ARBA00023136"/>
    </source>
</evidence>
<dbReference type="InterPro" id="IPR029008">
    <property type="entry name" value="EMC6-like"/>
</dbReference>
<evidence type="ECO:0000256" key="8">
    <source>
        <dbReference type="SAM" id="Phobius"/>
    </source>
</evidence>
<dbReference type="HOGENOM" id="CLU_110781_4_1_1"/>
<dbReference type="GO" id="GO:0045050">
    <property type="term" value="P:protein insertion into ER membrane by stop-transfer membrane-anchor sequence"/>
    <property type="evidence" value="ECO:0007669"/>
    <property type="project" value="EnsemblFungi"/>
</dbReference>
<organism evidence="9 10">
    <name type="scientific">Scheffersomyces stipitis (strain ATCC 58785 / CBS 6054 / NBRC 10063 / NRRL Y-11545)</name>
    <name type="common">Yeast</name>
    <name type="synonym">Pichia stipitis</name>
    <dbReference type="NCBI Taxonomy" id="322104"/>
    <lineage>
        <taxon>Eukaryota</taxon>
        <taxon>Fungi</taxon>
        <taxon>Dikarya</taxon>
        <taxon>Ascomycota</taxon>
        <taxon>Saccharomycotina</taxon>
        <taxon>Pichiomycetes</taxon>
        <taxon>Debaryomycetaceae</taxon>
        <taxon>Scheffersomyces</taxon>
    </lineage>
</organism>
<dbReference type="GO" id="GO:0032977">
    <property type="term" value="F:membrane insertase activity"/>
    <property type="evidence" value="ECO:0007669"/>
    <property type="project" value="EnsemblFungi"/>
</dbReference>
<dbReference type="GO" id="GO:0072546">
    <property type="term" value="C:EMC complex"/>
    <property type="evidence" value="ECO:0007669"/>
    <property type="project" value="EnsemblFungi"/>
</dbReference>
<feature type="transmembrane region" description="Helical" evidence="8">
    <location>
        <begin position="83"/>
        <end position="101"/>
    </location>
</feature>
<dbReference type="GeneID" id="4851405"/>
<dbReference type="RefSeq" id="XP_001387972.1">
    <property type="nucleotide sequence ID" value="XM_001387935.1"/>
</dbReference>
<dbReference type="InterPro" id="IPR008504">
    <property type="entry name" value="Emc6"/>
</dbReference>
<dbReference type="PANTHER" id="PTHR20994:SF0">
    <property type="entry name" value="ER MEMBRANE PROTEIN COMPLEX SUBUNIT 6"/>
    <property type="match status" value="1"/>
</dbReference>
<protein>
    <recommendedName>
        <fullName evidence="3">ER membrane protein complex subunit 6</fullName>
    </recommendedName>
</protein>
<dbReference type="InParanoid" id="A3GGK6"/>
<evidence type="ECO:0000256" key="2">
    <source>
        <dbReference type="ARBA" id="ARBA00009436"/>
    </source>
</evidence>
<sequence length="105" mass="11705">MSDTIYYTPSIESNKQKLQHVHDIASLVLGVGSGVLTLESAYGFIFYVVGITLTNLLFYLICCEGQPHKFFKKPVQEVFLDGVLTNVAGYIMMWCLVYALVKSSS</sequence>
<keyword evidence="7 8" id="KW-0472">Membrane</keyword>
<dbReference type="GO" id="GO:0034975">
    <property type="term" value="P:protein folding in endoplasmic reticulum"/>
    <property type="evidence" value="ECO:0007669"/>
    <property type="project" value="TreeGrafter"/>
</dbReference>
<name>A3GGK6_PICST</name>
<dbReference type="OMA" id="YPGFLFY"/>
<evidence type="ECO:0000313" key="10">
    <source>
        <dbReference type="Proteomes" id="UP000002258"/>
    </source>
</evidence>
<keyword evidence="5" id="KW-0256">Endoplasmic reticulum</keyword>
<dbReference type="EMBL" id="AAVQ01000001">
    <property type="protein sequence ID" value="EAZ63949.1"/>
    <property type="molecule type" value="Genomic_DNA"/>
</dbReference>
<keyword evidence="6 8" id="KW-1133">Transmembrane helix</keyword>
<dbReference type="Proteomes" id="UP000002258">
    <property type="component" value="Chromosome 1"/>
</dbReference>
<dbReference type="FunCoup" id="A3GGK6">
    <property type="interactions" value="39"/>
</dbReference>
<dbReference type="OrthoDB" id="16510at2759"/>
<keyword evidence="4 8" id="KW-0812">Transmembrane</keyword>